<comment type="function">
    <text evidence="9">Functions as a component of the nuclear pore complex (NPC).</text>
</comment>
<evidence type="ECO:0000313" key="12">
    <source>
        <dbReference type="Proteomes" id="UP000747110"/>
    </source>
</evidence>
<accession>A0A8J4CCU4</accession>
<comment type="subcellular location">
    <subcellularLocation>
        <location evidence="1 9">Nucleus</location>
        <location evidence="1 9">Nuclear pore complex</location>
    </subcellularLocation>
</comment>
<evidence type="ECO:0000256" key="7">
    <source>
        <dbReference type="ARBA" id="ARBA00023132"/>
    </source>
</evidence>
<evidence type="ECO:0000256" key="5">
    <source>
        <dbReference type="ARBA" id="ARBA00022927"/>
    </source>
</evidence>
<evidence type="ECO:0000313" key="10">
    <source>
        <dbReference type="EMBL" id="GIL76689.1"/>
    </source>
</evidence>
<evidence type="ECO:0000256" key="9">
    <source>
        <dbReference type="RuleBase" id="RU365073"/>
    </source>
</evidence>
<evidence type="ECO:0000256" key="6">
    <source>
        <dbReference type="ARBA" id="ARBA00023010"/>
    </source>
</evidence>
<evidence type="ECO:0000256" key="1">
    <source>
        <dbReference type="ARBA" id="ARBA00004567"/>
    </source>
</evidence>
<name>A0A8J4CCU4_9CHLO</name>
<protein>
    <recommendedName>
        <fullName evidence="9">Nuclear pore complex protein Nup85</fullName>
    </recommendedName>
</protein>
<dbReference type="PANTHER" id="PTHR13373">
    <property type="entry name" value="FROUNT PROTEIN-RELATED"/>
    <property type="match status" value="1"/>
</dbReference>
<proteinExistence type="inferred from homology"/>
<dbReference type="AlphaFoldDB" id="A0A8J4CCU4"/>
<comment type="caution">
    <text evidence="10">The sequence shown here is derived from an EMBL/GenBank/DDBJ whole genome shotgun (WGS) entry which is preliminary data.</text>
</comment>
<evidence type="ECO:0000256" key="8">
    <source>
        <dbReference type="ARBA" id="ARBA00023242"/>
    </source>
</evidence>
<dbReference type="Pfam" id="PF07575">
    <property type="entry name" value="Nucleopor_Nup85"/>
    <property type="match status" value="1"/>
</dbReference>
<dbReference type="GO" id="GO:0017056">
    <property type="term" value="F:structural constituent of nuclear pore"/>
    <property type="evidence" value="ECO:0007669"/>
    <property type="project" value="TreeGrafter"/>
</dbReference>
<organism evidence="10 12">
    <name type="scientific">Volvox reticuliferus</name>
    <dbReference type="NCBI Taxonomy" id="1737510"/>
    <lineage>
        <taxon>Eukaryota</taxon>
        <taxon>Viridiplantae</taxon>
        <taxon>Chlorophyta</taxon>
        <taxon>core chlorophytes</taxon>
        <taxon>Chlorophyceae</taxon>
        <taxon>CS clade</taxon>
        <taxon>Chlamydomonadales</taxon>
        <taxon>Volvocaceae</taxon>
        <taxon>Volvox</taxon>
    </lineage>
</organism>
<keyword evidence="6 9" id="KW-0811">Translocation</keyword>
<dbReference type="PANTHER" id="PTHR13373:SF21">
    <property type="entry name" value="NUCLEAR PORE COMPLEX PROTEIN NUP85"/>
    <property type="match status" value="1"/>
</dbReference>
<dbReference type="OrthoDB" id="17644at2759"/>
<keyword evidence="4 9" id="KW-0509">mRNA transport</keyword>
<dbReference type="GO" id="GO:0006406">
    <property type="term" value="P:mRNA export from nucleus"/>
    <property type="evidence" value="ECO:0007669"/>
    <property type="project" value="TreeGrafter"/>
</dbReference>
<comment type="subunit">
    <text evidence="9">Component of the nuclear pore complex (NPC).</text>
</comment>
<keyword evidence="3 9" id="KW-0813">Transport</keyword>
<dbReference type="GO" id="GO:0031080">
    <property type="term" value="C:nuclear pore outer ring"/>
    <property type="evidence" value="ECO:0007669"/>
    <property type="project" value="TreeGrafter"/>
</dbReference>
<evidence type="ECO:0000256" key="2">
    <source>
        <dbReference type="ARBA" id="ARBA00005573"/>
    </source>
</evidence>
<evidence type="ECO:0000313" key="11">
    <source>
        <dbReference type="EMBL" id="GIM04222.1"/>
    </source>
</evidence>
<dbReference type="EMBL" id="BNCQ01000015">
    <property type="protein sequence ID" value="GIM04222.1"/>
    <property type="molecule type" value="Genomic_DNA"/>
</dbReference>
<keyword evidence="7 9" id="KW-0906">Nuclear pore complex</keyword>
<dbReference type="GO" id="GO:0031965">
    <property type="term" value="C:nuclear membrane"/>
    <property type="evidence" value="ECO:0007669"/>
    <property type="project" value="UniProtKB-UniRule"/>
</dbReference>
<keyword evidence="8 9" id="KW-0539">Nucleus</keyword>
<keyword evidence="12" id="KW-1185">Reference proteome</keyword>
<reference evidence="10" key="1">
    <citation type="journal article" date="2021" name="Proc. Natl. Acad. Sci. U.S.A.">
        <title>Three genomes in the algal genus Volvox reveal the fate of a haploid sex-determining region after a transition to homothallism.</title>
        <authorList>
            <person name="Yamamoto K."/>
            <person name="Hamaji T."/>
            <person name="Kawai-Toyooka H."/>
            <person name="Matsuzaki R."/>
            <person name="Takahashi F."/>
            <person name="Nishimura Y."/>
            <person name="Kawachi M."/>
            <person name="Noguchi H."/>
            <person name="Minakuchi Y."/>
            <person name="Umen J.G."/>
            <person name="Toyoda A."/>
            <person name="Nozaki H."/>
        </authorList>
    </citation>
    <scope>NUCLEOTIDE SEQUENCE</scope>
    <source>
        <strain evidence="11">NIES-3785</strain>
        <strain evidence="10">NIES-3786</strain>
    </source>
</reference>
<dbReference type="Proteomes" id="UP000722791">
    <property type="component" value="Unassembled WGS sequence"/>
</dbReference>
<comment type="similarity">
    <text evidence="2 9">Belongs to the nucleoporin Nup85 family.</text>
</comment>
<dbReference type="Proteomes" id="UP000747110">
    <property type="component" value="Unassembled WGS sequence"/>
</dbReference>
<sequence length="761" mass="81303">MSGIENSFRVRAAPCSRLHFSWGLGSELRLLEIRNPNTDEGGMSGEATRVFWDKATDTNLTASLKTAEQYKEMQRSRLQGAQDDAQLARVTSYARTIREILMKRRLSIDIDGGHSQLEAALWHLLEIFFVDAPRREGNLGEDFVHWLTAHADITDAVTGDSSSERIQELLHDSAPDINSEYWPMVRRLVALGRTSTALELLKRHTVVGEMEAVEAGLVLMRPGLKAQLDLINFLDVVIRRQPRMAPSANRDTTARAFSSVPDFTATRAHWLNVVQEYVTEGAYEAARAASERTVEGARSVLAVLLGQPAALRAATHNWLELAAAEIVHRQGGCVEAANQLGAVLTECQAACRRDDEESALLAMLAELLEALTDMDISGVVSVMNSFGLVQSWLMLHSLELMAAYPGSAVGGGSASRNTEILTERLAVSGCDQMEYFRLAWAESLLPGCLGGGWQLALQYLAWCPQHGEAAAEALLEALPVNSCDVRSLEKALVACRRLGLGSTAAVLCRVAGADALSRGYLGSGLQWMVRAADPRRTATVLEMLEGMVADSLAARLNKYQAGPLDLPGGGELQALLDWLPGAGQAGGGEAPPSVPGGGRGVGTFLVDVLKLSRAMGQLAAARDSNAQPDDAAVLNSLSAGHDALMSMVRGRTPPRRLFVALVFYALPLLEATAAGGRLFSLADVQQLLDWMGECESRVGAASAGEGTVLSDPDASRCARSVQLALVRAMARAHTLQEESNGAATGDSVGSGRGIVYAADGG</sequence>
<dbReference type="InterPro" id="IPR011502">
    <property type="entry name" value="Nucleoporin_Nup85"/>
</dbReference>
<evidence type="ECO:0000256" key="3">
    <source>
        <dbReference type="ARBA" id="ARBA00022448"/>
    </source>
</evidence>
<keyword evidence="9" id="KW-0472">Membrane</keyword>
<dbReference type="GO" id="GO:0045893">
    <property type="term" value="P:positive regulation of DNA-templated transcription"/>
    <property type="evidence" value="ECO:0007669"/>
    <property type="project" value="TreeGrafter"/>
</dbReference>
<dbReference type="GO" id="GO:0006606">
    <property type="term" value="P:protein import into nucleus"/>
    <property type="evidence" value="ECO:0007669"/>
    <property type="project" value="TreeGrafter"/>
</dbReference>
<gene>
    <name evidence="10" type="ORF">Vretifemale_6209</name>
    <name evidence="11" type="ORF">Vretimale_8766</name>
</gene>
<dbReference type="EMBL" id="BNCP01000009">
    <property type="protein sequence ID" value="GIL76689.1"/>
    <property type="molecule type" value="Genomic_DNA"/>
</dbReference>
<keyword evidence="5 9" id="KW-0653">Protein transport</keyword>
<evidence type="ECO:0000256" key="4">
    <source>
        <dbReference type="ARBA" id="ARBA00022816"/>
    </source>
</evidence>